<proteinExistence type="predicted"/>
<dbReference type="GO" id="GO:0016020">
    <property type="term" value="C:membrane"/>
    <property type="evidence" value="ECO:0007669"/>
    <property type="project" value="TreeGrafter"/>
</dbReference>
<feature type="domain" description="AB hydrolase-1" evidence="3">
    <location>
        <begin position="69"/>
        <end position="311"/>
    </location>
</feature>
<dbReference type="AlphaFoldDB" id="A0A934ID67"/>
<dbReference type="InterPro" id="IPR029058">
    <property type="entry name" value="AB_hydrolase_fold"/>
</dbReference>
<dbReference type="InterPro" id="IPR000639">
    <property type="entry name" value="Epox_hydrolase-like"/>
</dbReference>
<dbReference type="PANTHER" id="PTHR43798">
    <property type="entry name" value="MONOACYLGLYCEROL LIPASE"/>
    <property type="match status" value="1"/>
</dbReference>
<dbReference type="PRINTS" id="PR00412">
    <property type="entry name" value="EPOXHYDRLASE"/>
</dbReference>
<dbReference type="Gene3D" id="3.40.50.1820">
    <property type="entry name" value="alpha/beta hydrolase"/>
    <property type="match status" value="1"/>
</dbReference>
<evidence type="ECO:0000259" key="3">
    <source>
        <dbReference type="Pfam" id="PF00561"/>
    </source>
</evidence>
<keyword evidence="2" id="KW-1133">Transmembrane helix</keyword>
<organism evidence="4 5">
    <name type="scientific">Acuticoccus mangrovi</name>
    <dbReference type="NCBI Taxonomy" id="2796142"/>
    <lineage>
        <taxon>Bacteria</taxon>
        <taxon>Pseudomonadati</taxon>
        <taxon>Pseudomonadota</taxon>
        <taxon>Alphaproteobacteria</taxon>
        <taxon>Hyphomicrobiales</taxon>
        <taxon>Amorphaceae</taxon>
        <taxon>Acuticoccus</taxon>
    </lineage>
</organism>
<name>A0A934ID67_9HYPH</name>
<keyword evidence="2" id="KW-0812">Transmembrane</keyword>
<evidence type="ECO:0000313" key="5">
    <source>
        <dbReference type="Proteomes" id="UP000609531"/>
    </source>
</evidence>
<dbReference type="RefSeq" id="WP_198880250.1">
    <property type="nucleotide sequence ID" value="NZ_JAEKJA010000001.1"/>
</dbReference>
<comment type="caution">
    <text evidence="4">The sequence shown here is derived from an EMBL/GenBank/DDBJ whole genome shotgun (WGS) entry which is preliminary data.</text>
</comment>
<feature type="transmembrane region" description="Helical" evidence="2">
    <location>
        <begin position="164"/>
        <end position="185"/>
    </location>
</feature>
<evidence type="ECO:0000313" key="4">
    <source>
        <dbReference type="EMBL" id="MBJ3774364.1"/>
    </source>
</evidence>
<evidence type="ECO:0000256" key="2">
    <source>
        <dbReference type="SAM" id="Phobius"/>
    </source>
</evidence>
<dbReference type="GO" id="GO:0016787">
    <property type="term" value="F:hydrolase activity"/>
    <property type="evidence" value="ECO:0007669"/>
    <property type="project" value="UniProtKB-KW"/>
</dbReference>
<dbReference type="InterPro" id="IPR000073">
    <property type="entry name" value="AB_hydrolase_1"/>
</dbReference>
<reference evidence="4" key="1">
    <citation type="submission" date="2020-12" db="EMBL/GenBank/DDBJ databases">
        <title>Bacterial taxonomy.</title>
        <authorList>
            <person name="Pan X."/>
        </authorList>
    </citation>
    <scope>NUCLEOTIDE SEQUENCE</scope>
    <source>
        <strain evidence="4">B2012</strain>
    </source>
</reference>
<dbReference type="Pfam" id="PF00561">
    <property type="entry name" value="Abhydrolase_1"/>
    <property type="match status" value="1"/>
</dbReference>
<accession>A0A934ID67</accession>
<evidence type="ECO:0000256" key="1">
    <source>
        <dbReference type="ARBA" id="ARBA00022801"/>
    </source>
</evidence>
<gene>
    <name evidence="4" type="ORF">JCR33_01610</name>
</gene>
<dbReference type="SUPFAM" id="SSF53474">
    <property type="entry name" value="alpha/beta-Hydrolases"/>
    <property type="match status" value="1"/>
</dbReference>
<keyword evidence="1 4" id="KW-0378">Hydrolase</keyword>
<keyword evidence="5" id="KW-1185">Reference proteome</keyword>
<sequence length="331" mass="34422">MAEPPIETPARSEAGWGRAALIYGGAALVGTALLEAHQRRTAETAFPPVGRFVRMGGSRLHVLDVGSGPPVLLIHGVGSSILDWIASGLIDALTPHARVIAIDRPGYGHSVGSSRVTWTPRRQASLFAALLERLGVPEATVVGHSFGVLPALHMALFRPPAARALVLVGGVFFAGSTVAGAGGLLPSVPGVGRVLRSTVMPSLARAAMPSLIRRMFAPDEPTDAFNALFSPSMASRPSQLHASLRDIAAMEPAVEQLSSRYGELAVPTTLIAGEKDQIFPTASQSARLAGACPHARFVPIAEAGHMVHHTDTARVAAAILDSLGSGVPQAR</sequence>
<dbReference type="PRINTS" id="PR00111">
    <property type="entry name" value="ABHYDROLASE"/>
</dbReference>
<feature type="transmembrane region" description="Helical" evidence="2">
    <location>
        <begin position="15"/>
        <end position="34"/>
    </location>
</feature>
<dbReference type="PANTHER" id="PTHR43798:SF31">
    <property type="entry name" value="AB HYDROLASE SUPERFAMILY PROTEIN YCLE"/>
    <property type="match status" value="1"/>
</dbReference>
<dbReference type="InterPro" id="IPR050266">
    <property type="entry name" value="AB_hydrolase_sf"/>
</dbReference>
<dbReference type="EMBL" id="JAEKJA010000001">
    <property type="protein sequence ID" value="MBJ3774364.1"/>
    <property type="molecule type" value="Genomic_DNA"/>
</dbReference>
<dbReference type="Proteomes" id="UP000609531">
    <property type="component" value="Unassembled WGS sequence"/>
</dbReference>
<keyword evidence="2" id="KW-0472">Membrane</keyword>
<protein>
    <submittedName>
        <fullName evidence="4">Alpha/beta hydrolase</fullName>
    </submittedName>
</protein>